<protein>
    <submittedName>
        <fullName evidence="2">Uncharacterized protein</fullName>
    </submittedName>
</protein>
<dbReference type="PATRIC" id="fig|1212489.4.peg.969"/>
<sequence>MHSKKEVKAENSVAKESSAHEKNSPHGFFNASPQRRLQRKLPSVSVTLDHISSPQTEEIILANQGKENLRALRKSLYTYSFNDHPLYDRIEVGINHIVIYPHPTQVGRKLLAFMVATMWDERNYPYFNVYKDLLISNSESGVEFVLDHSGAKYSNPVFNSPLNRADDHPHFHPKQSGTYHTHFHYGWQFSGLMAVHSVLSLGSMFLDKGDSKDTVNLETVRCLHDFSQYVTTLLLGSLPFHKLEQVEDLAKLKRLLNFIHQKGIFSLKDSEEMMDLAKNLTISPESISSIRKVDQVFNDDLPKVLRTFVYDLNNFAKNIEKMSYVLDESEAKLHQFGDEKSIEQLFQLACCLSHPETSIEFMDYEVLSKKAEALRDNWTSLSASEQMELDLFSNELKLRELRRMAHLDNQEQLQLLRKEFTENLKLSEGESALTQVKTDAEMVGFRSRVAERITAKGLTFKVNEVKEDLETVKVVSRPDTHAALGKLQVVAPDARQEIAADLFLQPTMHYKGEKAVSDKELSSESWESIYPAIRHEQSKGGEQLLTTKAIHGVLYPNSKVNFAAMLPTIKSVEKSEAEQRVDSEVPKVELRARWHKVCEKTASPGQGTLQVLDEIGEIDFPIVKATDVSKNLLESFGVSLHSLAEDLEHKDSVTFYALEYEVDENYRKDHLLQEKGGGLALQRCSTSSYLIPTSEENQGGIILGRQVGDANWEFISLKVPCGYLLKIKPGAVHSASLCVGQYAMVEAAVKEVNSVQLRKMDNGIQPVAQMEPYSPSITLAY</sequence>
<evidence type="ECO:0000313" key="3">
    <source>
        <dbReference type="Proteomes" id="UP000054736"/>
    </source>
</evidence>
<organism evidence="2 3">
    <name type="scientific">Legionella drozanskii LLAP-1</name>
    <dbReference type="NCBI Taxonomy" id="1212489"/>
    <lineage>
        <taxon>Bacteria</taxon>
        <taxon>Pseudomonadati</taxon>
        <taxon>Pseudomonadota</taxon>
        <taxon>Gammaproteobacteria</taxon>
        <taxon>Legionellales</taxon>
        <taxon>Legionellaceae</taxon>
        <taxon>Legionella</taxon>
    </lineage>
</organism>
<name>A0A0W0SVB9_9GAMM</name>
<accession>A0A0W0SVB9</accession>
<dbReference type="OrthoDB" id="737122at2"/>
<reference evidence="2 3" key="1">
    <citation type="submission" date="2015-11" db="EMBL/GenBank/DDBJ databases">
        <title>Genomic analysis of 38 Legionella species identifies large and diverse effector repertoires.</title>
        <authorList>
            <person name="Burstein D."/>
            <person name="Amaro F."/>
            <person name="Zusman T."/>
            <person name="Lifshitz Z."/>
            <person name="Cohen O."/>
            <person name="Gilbert J.A."/>
            <person name="Pupko T."/>
            <person name="Shuman H.A."/>
            <person name="Segal G."/>
        </authorList>
    </citation>
    <scope>NUCLEOTIDE SEQUENCE [LARGE SCALE GENOMIC DNA]</scope>
    <source>
        <strain evidence="2 3">ATCC 700990</strain>
    </source>
</reference>
<dbReference type="Proteomes" id="UP000054736">
    <property type="component" value="Unassembled WGS sequence"/>
</dbReference>
<dbReference type="EMBL" id="LNXY01000020">
    <property type="protein sequence ID" value="KTC87307.1"/>
    <property type="molecule type" value="Genomic_DNA"/>
</dbReference>
<keyword evidence="3" id="KW-1185">Reference proteome</keyword>
<evidence type="ECO:0000256" key="1">
    <source>
        <dbReference type="SAM" id="MobiDB-lite"/>
    </source>
</evidence>
<dbReference type="AlphaFoldDB" id="A0A0W0SVB9"/>
<dbReference type="RefSeq" id="WP_058495257.1">
    <property type="nucleotide sequence ID" value="NZ_CAAAIU010000012.1"/>
</dbReference>
<proteinExistence type="predicted"/>
<gene>
    <name evidence="2" type="ORF">Ldro_0926</name>
</gene>
<comment type="caution">
    <text evidence="2">The sequence shown here is derived from an EMBL/GenBank/DDBJ whole genome shotgun (WGS) entry which is preliminary data.</text>
</comment>
<feature type="region of interest" description="Disordered" evidence="1">
    <location>
        <begin position="1"/>
        <end position="33"/>
    </location>
</feature>
<dbReference type="STRING" id="1212489.Ldro_0926"/>
<evidence type="ECO:0000313" key="2">
    <source>
        <dbReference type="EMBL" id="KTC87307.1"/>
    </source>
</evidence>